<evidence type="ECO:0000313" key="3">
    <source>
        <dbReference type="EMBL" id="ADJ48719.1"/>
    </source>
</evidence>
<dbReference type="PATRIC" id="fig|749927.5.peg.7279"/>
<dbReference type="HOGENOM" id="CLU_2550884_0_0_11"/>
<dbReference type="Proteomes" id="UP000000328">
    <property type="component" value="Chromosome"/>
</dbReference>
<dbReference type="EMBL" id="CP002000">
    <property type="protein sequence ID" value="ADJ48719.1"/>
    <property type="molecule type" value="Genomic_DNA"/>
</dbReference>
<sequence>MSIGLSLALLACIMVLAGVGLISHLLVKLDARKSLRQIKLDAHVGRWFGLAIHIDREAEQVAKPAPAEPGEPRAADLFKVDP</sequence>
<evidence type="ECO:0000256" key="1">
    <source>
        <dbReference type="SAM" id="MobiDB-lite"/>
    </source>
</evidence>
<feature type="region of interest" description="Disordered" evidence="1">
    <location>
        <begin position="62"/>
        <end position="82"/>
    </location>
</feature>
<dbReference type="RefSeq" id="WP_013228764.1">
    <property type="nucleotide sequence ID" value="NC_014318.1"/>
</dbReference>
<protein>
    <submittedName>
        <fullName evidence="3">Uncharacterized protein</fullName>
    </submittedName>
</protein>
<dbReference type="AlphaFoldDB" id="A0A0H3DGC7"/>
<dbReference type="KEGG" id="amd:AMED_7000"/>
<dbReference type="OrthoDB" id="9992370at2"/>
<reference evidence="3 4" key="1">
    <citation type="journal article" date="2010" name="Cell Res.">
        <title>Complete genome sequence of the rifamycin SV-producing Amycolatopsis mediterranei U32 revealed its genetic characteristics in phylogeny and metabolism.</title>
        <authorList>
            <person name="Zhao W."/>
            <person name="Zhong Y."/>
            <person name="Yuan H."/>
            <person name="Wang J."/>
            <person name="Zheng H."/>
            <person name="Wang Y."/>
            <person name="Cen X."/>
            <person name="Xu F."/>
            <person name="Bai J."/>
            <person name="Han X."/>
            <person name="Lu G."/>
            <person name="Zhu Y."/>
            <person name="Shao Z."/>
            <person name="Yan H."/>
            <person name="Li C."/>
            <person name="Peng N."/>
            <person name="Zhang Z."/>
            <person name="Zhang Y."/>
            <person name="Lin W."/>
            <person name="Fan Y."/>
            <person name="Qin Z."/>
            <person name="Hu Y."/>
            <person name="Zhu B."/>
            <person name="Wang S."/>
            <person name="Ding X."/>
            <person name="Zhao G.P."/>
        </authorList>
    </citation>
    <scope>NUCLEOTIDE SEQUENCE [LARGE SCALE GENOMIC DNA]</scope>
    <source>
        <strain evidence="4">U-32</strain>
    </source>
</reference>
<name>A0A0H3DGC7_AMYMU</name>
<keyword evidence="2" id="KW-0812">Transmembrane</keyword>
<gene>
    <name evidence="3" type="ordered locus">AMED_7000</name>
</gene>
<feature type="compositionally biased region" description="Basic and acidic residues" evidence="1">
    <location>
        <begin position="70"/>
        <end position="82"/>
    </location>
</feature>
<keyword evidence="2" id="KW-1133">Transmembrane helix</keyword>
<proteinExistence type="predicted"/>
<feature type="transmembrane region" description="Helical" evidence="2">
    <location>
        <begin position="6"/>
        <end position="27"/>
    </location>
</feature>
<organism evidence="3 4">
    <name type="scientific">Amycolatopsis mediterranei (strain U-32)</name>
    <dbReference type="NCBI Taxonomy" id="749927"/>
    <lineage>
        <taxon>Bacteria</taxon>
        <taxon>Bacillati</taxon>
        <taxon>Actinomycetota</taxon>
        <taxon>Actinomycetes</taxon>
        <taxon>Pseudonocardiales</taxon>
        <taxon>Pseudonocardiaceae</taxon>
        <taxon>Amycolatopsis</taxon>
    </lineage>
</organism>
<keyword evidence="2" id="KW-0472">Membrane</keyword>
<dbReference type="GeneID" id="92874649"/>
<evidence type="ECO:0000256" key="2">
    <source>
        <dbReference type="SAM" id="Phobius"/>
    </source>
</evidence>
<accession>A0A0H3DGC7</accession>
<evidence type="ECO:0000313" key="4">
    <source>
        <dbReference type="Proteomes" id="UP000000328"/>
    </source>
</evidence>